<name>A0ABS7RQ46_9ACTN</name>
<reference evidence="2 3" key="1">
    <citation type="submission" date="2021-08" db="EMBL/GenBank/DDBJ databases">
        <title>Nocardioides bacterium WL0053 sp. nov., isolated from the sediment.</title>
        <authorList>
            <person name="Wang L."/>
            <person name="Zhang D."/>
            <person name="Zhang A."/>
        </authorList>
    </citation>
    <scope>NUCLEOTIDE SEQUENCE [LARGE SCALE GENOMIC DNA]</scope>
    <source>
        <strain evidence="2 3">WL0053</strain>
    </source>
</reference>
<feature type="region of interest" description="Disordered" evidence="1">
    <location>
        <begin position="1"/>
        <end position="20"/>
    </location>
</feature>
<gene>
    <name evidence="2" type="ORF">K1X13_17330</name>
</gene>
<evidence type="ECO:0000256" key="1">
    <source>
        <dbReference type="SAM" id="MobiDB-lite"/>
    </source>
</evidence>
<accession>A0ABS7RQ46</accession>
<sequence length="175" mass="19413">MSTRAHDHPLGPQQGPGRYSPDGAWWFEESRRRWFPVTDALDTLEVELEDVGGTSWWASLLTTLGSQYGSAYCRFVGRARSDDPRWPTYQVTGSPFPRLRSIPDDVPPDEAVSPGLTDALADLCRRLDAEGWRAEGRGDHPWSFRYVRSCVDWDHPYDGGAGGPASAPPGDRPAV</sequence>
<protein>
    <submittedName>
        <fullName evidence="2">Uncharacterized protein</fullName>
    </submittedName>
</protein>
<dbReference type="RefSeq" id="WP_221026394.1">
    <property type="nucleotide sequence ID" value="NZ_JAIEZQ010000003.1"/>
</dbReference>
<organism evidence="2 3">
    <name type="scientific">Nocardioides jiangsuensis</name>
    <dbReference type="NCBI Taxonomy" id="2866161"/>
    <lineage>
        <taxon>Bacteria</taxon>
        <taxon>Bacillati</taxon>
        <taxon>Actinomycetota</taxon>
        <taxon>Actinomycetes</taxon>
        <taxon>Propionibacteriales</taxon>
        <taxon>Nocardioidaceae</taxon>
        <taxon>Nocardioides</taxon>
    </lineage>
</organism>
<dbReference type="EMBL" id="JAIEZQ010000003">
    <property type="protein sequence ID" value="MBY9076599.1"/>
    <property type="molecule type" value="Genomic_DNA"/>
</dbReference>
<dbReference type="Proteomes" id="UP000754710">
    <property type="component" value="Unassembled WGS sequence"/>
</dbReference>
<comment type="caution">
    <text evidence="2">The sequence shown here is derived from an EMBL/GenBank/DDBJ whole genome shotgun (WGS) entry which is preliminary data.</text>
</comment>
<keyword evidence="3" id="KW-1185">Reference proteome</keyword>
<proteinExistence type="predicted"/>
<evidence type="ECO:0000313" key="2">
    <source>
        <dbReference type="EMBL" id="MBY9076599.1"/>
    </source>
</evidence>
<evidence type="ECO:0000313" key="3">
    <source>
        <dbReference type="Proteomes" id="UP000754710"/>
    </source>
</evidence>